<dbReference type="PATRIC" id="fig|1429439.4.peg.554"/>
<dbReference type="Proteomes" id="UP000019140">
    <property type="component" value="Unassembled WGS sequence"/>
</dbReference>
<dbReference type="NCBIfam" id="TIGR00619">
    <property type="entry name" value="sbcd"/>
    <property type="match status" value="1"/>
</dbReference>
<keyword evidence="3 4" id="KW-0269">Exonuclease</keyword>
<organism evidence="6 7">
    <name type="scientific">Candidatus Entotheonella gemina</name>
    <dbReference type="NCBI Taxonomy" id="1429439"/>
    <lineage>
        <taxon>Bacteria</taxon>
        <taxon>Pseudomonadati</taxon>
        <taxon>Nitrospinota/Tectimicrobiota group</taxon>
        <taxon>Candidatus Tectimicrobiota</taxon>
        <taxon>Candidatus Entotheonellia</taxon>
        <taxon>Candidatus Entotheonellales</taxon>
        <taxon>Candidatus Entotheonellaceae</taxon>
        <taxon>Candidatus Entotheonella</taxon>
    </lineage>
</organism>
<dbReference type="Pfam" id="PF00149">
    <property type="entry name" value="Metallophos"/>
    <property type="match status" value="1"/>
</dbReference>
<name>W4MFY6_9BACT</name>
<dbReference type="InterPro" id="IPR004843">
    <property type="entry name" value="Calcineurin-like_PHP"/>
</dbReference>
<dbReference type="Gene3D" id="3.60.21.10">
    <property type="match status" value="1"/>
</dbReference>
<evidence type="ECO:0000256" key="4">
    <source>
        <dbReference type="RuleBase" id="RU363069"/>
    </source>
</evidence>
<dbReference type="SUPFAM" id="SSF56300">
    <property type="entry name" value="Metallo-dependent phosphatases"/>
    <property type="match status" value="1"/>
</dbReference>
<dbReference type="InterPro" id="IPR029052">
    <property type="entry name" value="Metallo-depent_PP-like"/>
</dbReference>
<keyword evidence="4" id="KW-0233">DNA recombination</keyword>
<dbReference type="PANTHER" id="PTHR30337:SF0">
    <property type="entry name" value="NUCLEASE SBCCD SUBUNIT D"/>
    <property type="match status" value="1"/>
</dbReference>
<evidence type="ECO:0000256" key="3">
    <source>
        <dbReference type="ARBA" id="ARBA00022839"/>
    </source>
</evidence>
<evidence type="ECO:0000256" key="2">
    <source>
        <dbReference type="ARBA" id="ARBA00022801"/>
    </source>
</evidence>
<accession>W4MFY6</accession>
<dbReference type="InterPro" id="IPR050535">
    <property type="entry name" value="DNA_Repair-Maintenance_Comp"/>
</dbReference>
<dbReference type="GO" id="GO:0004519">
    <property type="term" value="F:endonuclease activity"/>
    <property type="evidence" value="ECO:0007669"/>
    <property type="project" value="UniProtKB-KW"/>
</dbReference>
<dbReference type="EMBL" id="AZHX01000129">
    <property type="protein sequence ID" value="ETX08801.1"/>
    <property type="molecule type" value="Genomic_DNA"/>
</dbReference>
<evidence type="ECO:0000259" key="5">
    <source>
        <dbReference type="Pfam" id="PF00149"/>
    </source>
</evidence>
<keyword evidence="7" id="KW-1185">Reference proteome</keyword>
<gene>
    <name evidence="4" type="primary">sbcD</name>
    <name evidence="6" type="ORF">ETSY2_03230</name>
</gene>
<dbReference type="GO" id="GO:0006310">
    <property type="term" value="P:DNA recombination"/>
    <property type="evidence" value="ECO:0007669"/>
    <property type="project" value="UniProtKB-KW"/>
</dbReference>
<dbReference type="HOGENOM" id="CLU_038682_0_0_7"/>
<evidence type="ECO:0000313" key="6">
    <source>
        <dbReference type="EMBL" id="ETX08801.1"/>
    </source>
</evidence>
<keyword evidence="4" id="KW-0255">Endonuclease</keyword>
<dbReference type="CDD" id="cd00840">
    <property type="entry name" value="MPP_Mre11_N"/>
    <property type="match status" value="1"/>
</dbReference>
<protein>
    <recommendedName>
        <fullName evidence="4">Nuclease SbcCD subunit D</fullName>
    </recommendedName>
</protein>
<comment type="subunit">
    <text evidence="4">Heterodimer of SbcC and SbcD.</text>
</comment>
<reference evidence="6 7" key="1">
    <citation type="journal article" date="2014" name="Nature">
        <title>An environmental bacterial taxon with a large and distinct metabolic repertoire.</title>
        <authorList>
            <person name="Wilson M.C."/>
            <person name="Mori T."/>
            <person name="Ruckert C."/>
            <person name="Uria A.R."/>
            <person name="Helf M.J."/>
            <person name="Takada K."/>
            <person name="Gernert C."/>
            <person name="Steffens U.A."/>
            <person name="Heycke N."/>
            <person name="Schmitt S."/>
            <person name="Rinke C."/>
            <person name="Helfrich E.J."/>
            <person name="Brachmann A.O."/>
            <person name="Gurgui C."/>
            <person name="Wakimoto T."/>
            <person name="Kracht M."/>
            <person name="Crusemann M."/>
            <person name="Hentschel U."/>
            <person name="Abe I."/>
            <person name="Matsunaga S."/>
            <person name="Kalinowski J."/>
            <person name="Takeyama H."/>
            <person name="Piel J."/>
        </authorList>
    </citation>
    <scope>NUCLEOTIDE SEQUENCE [LARGE SCALE GENOMIC DNA]</scope>
    <source>
        <strain evidence="7">TSY2</strain>
    </source>
</reference>
<keyword evidence="1 4" id="KW-0540">Nuclease</keyword>
<evidence type="ECO:0000313" key="7">
    <source>
        <dbReference type="Proteomes" id="UP000019140"/>
    </source>
</evidence>
<feature type="domain" description="Calcineurin-like phosphoesterase" evidence="5">
    <location>
        <begin position="4"/>
        <end position="235"/>
    </location>
</feature>
<dbReference type="InterPro" id="IPR041796">
    <property type="entry name" value="Mre11_N"/>
</dbReference>
<evidence type="ECO:0000256" key="1">
    <source>
        <dbReference type="ARBA" id="ARBA00022722"/>
    </source>
</evidence>
<dbReference type="GO" id="GO:0008408">
    <property type="term" value="F:3'-5' exonuclease activity"/>
    <property type="evidence" value="ECO:0007669"/>
    <property type="project" value="InterPro"/>
</dbReference>
<comment type="caution">
    <text evidence="6">The sequence shown here is derived from an EMBL/GenBank/DDBJ whole genome shotgun (WGS) entry which is preliminary data.</text>
</comment>
<keyword evidence="4" id="KW-0235">DNA replication</keyword>
<comment type="similarity">
    <text evidence="4">Belongs to the SbcD family.</text>
</comment>
<proteinExistence type="inferred from homology"/>
<dbReference type="AlphaFoldDB" id="W4MFY6"/>
<comment type="function">
    <text evidence="4">SbcCD cleaves DNA hairpin structures. These structures can inhibit DNA replication and are intermediates in certain DNA recombination reactions. The complex acts as a 3'-&gt;5' double strand exonuclease that can open hairpins. It also has a 5' single-strand endonuclease activity.</text>
</comment>
<sequence length="411" mass="46507">MALNLLHLADIHFGMENYGRLDPATGLNRRLLDFSRSVHHAIDYALEHDVHLAIFAGDIYKHRDPDPSWQREFARCVRRLVEAQVPVVILIGNHDLPNTLGKAHAVEIFDTLPLDRITVVAKPEMHFIDTRAGQVQVAGFPYLTRSFVLSREQHKDKPLEEINQLMMEQAELIFRQFAEQVDPSLPAILTVHGSVANAILSSEQSIMMVGHDPIIPLSVLTNPAWDYVALGHIHRHQDLNEGQHPPVVYSGSIERIDFGEEREDKGFVWAEVRKGNTSYTFVPVPARPFVTLRLDAQEGDPLVLLDAELERRDITDAIVRVIITVTAEQSDLIQERQIRERLKAAYLVAGIAKEEIKAAPRSRDAELTESLGPMQALERYIASNPDYADRQQALLERAQVLLQEIREELPV</sequence>
<dbReference type="InterPro" id="IPR004593">
    <property type="entry name" value="SbcD"/>
</dbReference>
<keyword evidence="2 4" id="KW-0378">Hydrolase</keyword>
<dbReference type="GO" id="GO:0006260">
    <property type="term" value="P:DNA replication"/>
    <property type="evidence" value="ECO:0007669"/>
    <property type="project" value="UniProtKB-KW"/>
</dbReference>
<dbReference type="PANTHER" id="PTHR30337">
    <property type="entry name" value="COMPONENT OF ATP-DEPENDENT DSDNA EXONUCLEASE"/>
    <property type="match status" value="1"/>
</dbReference>